<organism evidence="2 3">
    <name type="scientific">Amanita thiersii Skay4041</name>
    <dbReference type="NCBI Taxonomy" id="703135"/>
    <lineage>
        <taxon>Eukaryota</taxon>
        <taxon>Fungi</taxon>
        <taxon>Dikarya</taxon>
        <taxon>Basidiomycota</taxon>
        <taxon>Agaricomycotina</taxon>
        <taxon>Agaricomycetes</taxon>
        <taxon>Agaricomycetidae</taxon>
        <taxon>Agaricales</taxon>
        <taxon>Pluteineae</taxon>
        <taxon>Amanitaceae</taxon>
        <taxon>Amanita</taxon>
    </lineage>
</organism>
<evidence type="ECO:0000313" key="3">
    <source>
        <dbReference type="Proteomes" id="UP000242287"/>
    </source>
</evidence>
<dbReference type="OrthoDB" id="206452at2759"/>
<reference evidence="2 3" key="1">
    <citation type="submission" date="2014-02" db="EMBL/GenBank/DDBJ databases">
        <title>Transposable element dynamics among asymbiotic and ectomycorrhizal Amanita fungi.</title>
        <authorList>
            <consortium name="DOE Joint Genome Institute"/>
            <person name="Hess J."/>
            <person name="Skrede I."/>
            <person name="Wolfe B."/>
            <person name="LaButti K."/>
            <person name="Ohm R.A."/>
            <person name="Grigoriev I.V."/>
            <person name="Pringle A."/>
        </authorList>
    </citation>
    <scope>NUCLEOTIDE SEQUENCE [LARGE SCALE GENOMIC DNA]</scope>
    <source>
        <strain evidence="2 3">SKay4041</strain>
    </source>
</reference>
<protein>
    <recommendedName>
        <fullName evidence="1">NADAR domain-containing protein</fullName>
    </recommendedName>
</protein>
<accession>A0A2A9NQ85</accession>
<evidence type="ECO:0000313" key="2">
    <source>
        <dbReference type="EMBL" id="PFH50407.1"/>
    </source>
</evidence>
<gene>
    <name evidence="2" type="ORF">AMATHDRAFT_61107</name>
</gene>
<feature type="domain" description="NADAR" evidence="1">
    <location>
        <begin position="156"/>
        <end position="282"/>
    </location>
</feature>
<dbReference type="SUPFAM" id="SSF143990">
    <property type="entry name" value="YbiA-like"/>
    <property type="match status" value="1"/>
</dbReference>
<dbReference type="InterPro" id="IPR037238">
    <property type="entry name" value="YbiA-like_sf"/>
</dbReference>
<keyword evidence="3" id="KW-1185">Reference proteome</keyword>
<dbReference type="AlphaFoldDB" id="A0A2A9NQ85"/>
<dbReference type="InterPro" id="IPR012816">
    <property type="entry name" value="NADAR"/>
</dbReference>
<dbReference type="Proteomes" id="UP000242287">
    <property type="component" value="Unassembled WGS sequence"/>
</dbReference>
<dbReference type="STRING" id="703135.A0A2A9NQ85"/>
<proteinExistence type="predicted"/>
<sequence>MPRLPPPPMPFFGILPPKTRMVDDLDLTTEEDLKTPASSGQNASDFDASCFPAQLDATQRRIIREMIGRRVEQSAPRPANRSMRRELPNALPARNPAYRLMAAPTAYNTTSVVSPKFVTGHMQNSSSPAPPSANTSVQSSFLFNDEDPYDGFNLDSPHPIEYGRYTYDTATHAIEAMKYWGHDFFCADEIRRCKSAGEARWLSAKFASEGKLPAGWEDHSFNVVQQILFEKFAQHASLQKLLLNTPNVPLVYKNGDGYWGIGHDGKGLNVLGMALDKVKSLLKEHGNKSITNTT</sequence>
<name>A0A2A9NQ85_9AGAR</name>
<dbReference type="Gene3D" id="1.10.357.40">
    <property type="entry name" value="YbiA-like"/>
    <property type="match status" value="1"/>
</dbReference>
<dbReference type="CDD" id="cd15457">
    <property type="entry name" value="NADAR"/>
    <property type="match status" value="1"/>
</dbReference>
<dbReference type="EMBL" id="KZ302004">
    <property type="protein sequence ID" value="PFH50407.1"/>
    <property type="molecule type" value="Genomic_DNA"/>
</dbReference>
<dbReference type="Pfam" id="PF08719">
    <property type="entry name" value="NADAR"/>
    <property type="match status" value="1"/>
</dbReference>
<evidence type="ECO:0000259" key="1">
    <source>
        <dbReference type="Pfam" id="PF08719"/>
    </source>
</evidence>